<accession>A0A101JAH5</accession>
<gene>
    <name evidence="2" type="ORF">ADL12_39640</name>
</gene>
<dbReference type="Proteomes" id="UP000053923">
    <property type="component" value="Unassembled WGS sequence"/>
</dbReference>
<feature type="region of interest" description="Disordered" evidence="1">
    <location>
        <begin position="135"/>
        <end position="200"/>
    </location>
</feature>
<dbReference type="AlphaFoldDB" id="A0A101JAH5"/>
<dbReference type="EMBL" id="LLZG01000388">
    <property type="protein sequence ID" value="KUL23195.1"/>
    <property type="molecule type" value="Genomic_DNA"/>
</dbReference>
<proteinExistence type="predicted"/>
<evidence type="ECO:0000313" key="3">
    <source>
        <dbReference type="Proteomes" id="UP000053923"/>
    </source>
</evidence>
<organism evidence="2 3">
    <name type="scientific">Streptomyces regalis</name>
    <dbReference type="NCBI Taxonomy" id="68262"/>
    <lineage>
        <taxon>Bacteria</taxon>
        <taxon>Bacillati</taxon>
        <taxon>Actinomycetota</taxon>
        <taxon>Actinomycetes</taxon>
        <taxon>Kitasatosporales</taxon>
        <taxon>Streptomycetaceae</taxon>
        <taxon>Streptomyces</taxon>
    </lineage>
</organism>
<feature type="compositionally biased region" description="Basic residues" evidence="1">
    <location>
        <begin position="170"/>
        <end position="194"/>
    </location>
</feature>
<keyword evidence="3" id="KW-1185">Reference proteome</keyword>
<reference evidence="3" key="1">
    <citation type="submission" date="2015-10" db="EMBL/GenBank/DDBJ databases">
        <authorList>
            <person name="Ju K.-S."/>
            <person name="Doroghazi J.R."/>
            <person name="Metcalf W.W."/>
        </authorList>
    </citation>
    <scope>NUCLEOTIDE SEQUENCE [LARGE SCALE GENOMIC DNA]</scope>
    <source>
        <strain evidence="3">NRRL 3151</strain>
    </source>
</reference>
<evidence type="ECO:0000313" key="2">
    <source>
        <dbReference type="EMBL" id="KUL23195.1"/>
    </source>
</evidence>
<sequence length="200" mass="21108">MTDTDTTDPQPNVISLIDLYLLAEALADQLGAWNVVDDFEPSQDSSVYLVAADRRAIGLRLLFDGRAVQAFAIGGTAPESSAGTDETSAAGPRHLAEGVRYSTGITFTADATPLESILTGVRTVLLPAFNGHRSALDSHGRRLTPPPSGGPALTKQANETEPAAKDTPKPRVRKSTPRTKSTKPTRRSTTRKKAAATASA</sequence>
<protein>
    <submittedName>
        <fullName evidence="2">Uncharacterized protein</fullName>
    </submittedName>
</protein>
<name>A0A101JAH5_9ACTN</name>
<comment type="caution">
    <text evidence="2">The sequence shown here is derived from an EMBL/GenBank/DDBJ whole genome shotgun (WGS) entry which is preliminary data.</text>
</comment>
<evidence type="ECO:0000256" key="1">
    <source>
        <dbReference type="SAM" id="MobiDB-lite"/>
    </source>
</evidence>
<dbReference type="RefSeq" id="WP_062712445.1">
    <property type="nucleotide sequence ID" value="NZ_LLZG01000388.1"/>
</dbReference>
<dbReference type="OrthoDB" id="4334813at2"/>